<comment type="caution">
    <text evidence="2">The sequence shown here is derived from an EMBL/GenBank/DDBJ whole genome shotgun (WGS) entry which is preliminary data.</text>
</comment>
<dbReference type="OrthoDB" id="10589142at2759"/>
<evidence type="ECO:0000313" key="3">
    <source>
        <dbReference type="Proteomes" id="UP000478052"/>
    </source>
</evidence>
<evidence type="ECO:0000256" key="1">
    <source>
        <dbReference type="SAM" id="Phobius"/>
    </source>
</evidence>
<keyword evidence="1" id="KW-0472">Membrane</keyword>
<keyword evidence="3" id="KW-1185">Reference proteome</keyword>
<accession>A0A6G0VLA2</accession>
<evidence type="ECO:0000313" key="2">
    <source>
        <dbReference type="EMBL" id="KAF0693232.1"/>
    </source>
</evidence>
<keyword evidence="1" id="KW-0812">Transmembrane</keyword>
<sequence length="109" mass="12274">MKLTIWLSVMKVPLVLIALVHLLLLVFGLPYILWCVSCLHRIVAFWVEPGVLVAFVANSDSDLIIYKVKKNIFPHGPDEDYGAVEHPAAIVDMSIEECEIKKNESITNQ</sequence>
<dbReference type="EMBL" id="VUJU01015567">
    <property type="protein sequence ID" value="KAF0693232.1"/>
    <property type="molecule type" value="Genomic_DNA"/>
</dbReference>
<keyword evidence="1" id="KW-1133">Transmembrane helix</keyword>
<organism evidence="2 3">
    <name type="scientific">Aphis craccivora</name>
    <name type="common">Cowpea aphid</name>
    <dbReference type="NCBI Taxonomy" id="307492"/>
    <lineage>
        <taxon>Eukaryota</taxon>
        <taxon>Metazoa</taxon>
        <taxon>Ecdysozoa</taxon>
        <taxon>Arthropoda</taxon>
        <taxon>Hexapoda</taxon>
        <taxon>Insecta</taxon>
        <taxon>Pterygota</taxon>
        <taxon>Neoptera</taxon>
        <taxon>Paraneoptera</taxon>
        <taxon>Hemiptera</taxon>
        <taxon>Sternorrhyncha</taxon>
        <taxon>Aphidomorpha</taxon>
        <taxon>Aphidoidea</taxon>
        <taxon>Aphididae</taxon>
        <taxon>Aphidini</taxon>
        <taxon>Aphis</taxon>
        <taxon>Aphis</taxon>
    </lineage>
</organism>
<dbReference type="AlphaFoldDB" id="A0A6G0VLA2"/>
<dbReference type="Proteomes" id="UP000478052">
    <property type="component" value="Unassembled WGS sequence"/>
</dbReference>
<feature type="transmembrane region" description="Helical" evidence="1">
    <location>
        <begin position="12"/>
        <end position="34"/>
    </location>
</feature>
<protein>
    <submittedName>
        <fullName evidence="2">YqaJ domain-containing protein</fullName>
    </submittedName>
</protein>
<gene>
    <name evidence="2" type="ORF">FWK35_00032282</name>
</gene>
<name>A0A6G0VLA2_APHCR</name>
<proteinExistence type="predicted"/>
<reference evidence="2 3" key="1">
    <citation type="submission" date="2019-08" db="EMBL/GenBank/DDBJ databases">
        <title>Whole genome of Aphis craccivora.</title>
        <authorList>
            <person name="Voronova N.V."/>
            <person name="Shulinski R.S."/>
            <person name="Bandarenka Y.V."/>
            <person name="Zhorov D.G."/>
            <person name="Warner D."/>
        </authorList>
    </citation>
    <scope>NUCLEOTIDE SEQUENCE [LARGE SCALE GENOMIC DNA]</scope>
    <source>
        <strain evidence="2">180601</strain>
        <tissue evidence="2">Whole Body</tissue>
    </source>
</reference>